<sequence length="97" mass="11058">MLMYGGQPTTTKIRLIHNKELAYAESDNKKHLPANIPGNIFSPQLGRLSVVNVFFGRRARIATEKARINAELAFIFIVAFFQNTLKHSLQEEKRMKA</sequence>
<name>A0A915HQ56_ROMCU</name>
<accession>A0A915HQ56</accession>
<keyword evidence="1" id="KW-1185">Reference proteome</keyword>
<protein>
    <submittedName>
        <fullName evidence="2">Uncharacterized protein</fullName>
    </submittedName>
</protein>
<dbReference type="Proteomes" id="UP000887565">
    <property type="component" value="Unplaced"/>
</dbReference>
<evidence type="ECO:0000313" key="1">
    <source>
        <dbReference type="Proteomes" id="UP000887565"/>
    </source>
</evidence>
<dbReference type="AlphaFoldDB" id="A0A915HQ56"/>
<reference evidence="2" key="1">
    <citation type="submission" date="2022-11" db="UniProtKB">
        <authorList>
            <consortium name="WormBaseParasite"/>
        </authorList>
    </citation>
    <scope>IDENTIFICATION</scope>
</reference>
<organism evidence="1 2">
    <name type="scientific">Romanomermis culicivorax</name>
    <name type="common">Nematode worm</name>
    <dbReference type="NCBI Taxonomy" id="13658"/>
    <lineage>
        <taxon>Eukaryota</taxon>
        <taxon>Metazoa</taxon>
        <taxon>Ecdysozoa</taxon>
        <taxon>Nematoda</taxon>
        <taxon>Enoplea</taxon>
        <taxon>Dorylaimia</taxon>
        <taxon>Mermithida</taxon>
        <taxon>Mermithoidea</taxon>
        <taxon>Mermithidae</taxon>
        <taxon>Romanomermis</taxon>
    </lineage>
</organism>
<proteinExistence type="predicted"/>
<evidence type="ECO:0000313" key="2">
    <source>
        <dbReference type="WBParaSite" id="nRc.2.0.1.t03487-RA"/>
    </source>
</evidence>
<dbReference type="WBParaSite" id="nRc.2.0.1.t03487-RA">
    <property type="protein sequence ID" value="nRc.2.0.1.t03487-RA"/>
    <property type="gene ID" value="nRc.2.0.1.g03487"/>
</dbReference>